<sequence>MATTQPTGDDRTARVHHLAAQKLSNRAIGRRLGIHHTTVGRILRTTTAPEHTTPQPAERTTPTPAAPMERTTPTASGDTPTPRLLHPLDPAFVQDLNCLMDPRTGALPEPIRRIIRAAADGRRASMRATAHRLATTQRTSEPPTTGRAPARARVAP</sequence>
<name>A0A7W8BVM2_9ACTN</name>
<organism evidence="2 3">
    <name type="scientific">Streptomyces griseoloalbus</name>
    <dbReference type="NCBI Taxonomy" id="67303"/>
    <lineage>
        <taxon>Bacteria</taxon>
        <taxon>Bacillati</taxon>
        <taxon>Actinomycetota</taxon>
        <taxon>Actinomycetes</taxon>
        <taxon>Kitasatosporales</taxon>
        <taxon>Streptomycetaceae</taxon>
        <taxon>Streptomyces</taxon>
    </lineage>
</organism>
<accession>A0A7W8BVM2</accession>
<gene>
    <name evidence="2" type="ORF">FHS32_005234</name>
</gene>
<reference evidence="2 3" key="1">
    <citation type="submission" date="2020-08" db="EMBL/GenBank/DDBJ databases">
        <title>Genomic Encyclopedia of Type Strains, Phase III (KMG-III): the genomes of soil and plant-associated and newly described type strains.</title>
        <authorList>
            <person name="Whitman W."/>
        </authorList>
    </citation>
    <scope>NUCLEOTIDE SEQUENCE [LARGE SCALE GENOMIC DNA]</scope>
    <source>
        <strain evidence="2 3">CECT 3226</strain>
    </source>
</reference>
<feature type="region of interest" description="Disordered" evidence="1">
    <location>
        <begin position="41"/>
        <end position="87"/>
    </location>
</feature>
<feature type="region of interest" description="Disordered" evidence="1">
    <location>
        <begin position="122"/>
        <end position="156"/>
    </location>
</feature>
<dbReference type="EMBL" id="JACHJE010000013">
    <property type="protein sequence ID" value="MBB5128459.1"/>
    <property type="molecule type" value="Genomic_DNA"/>
</dbReference>
<feature type="compositionally biased region" description="Polar residues" evidence="1">
    <location>
        <begin position="134"/>
        <end position="143"/>
    </location>
</feature>
<evidence type="ECO:0008006" key="4">
    <source>
        <dbReference type="Google" id="ProtNLM"/>
    </source>
</evidence>
<evidence type="ECO:0000256" key="1">
    <source>
        <dbReference type="SAM" id="MobiDB-lite"/>
    </source>
</evidence>
<dbReference type="Proteomes" id="UP000568022">
    <property type="component" value="Unassembled WGS sequence"/>
</dbReference>
<proteinExistence type="predicted"/>
<protein>
    <recommendedName>
        <fullName evidence="4">Transposase</fullName>
    </recommendedName>
</protein>
<feature type="compositionally biased region" description="Low complexity" evidence="1">
    <location>
        <begin position="52"/>
        <end position="75"/>
    </location>
</feature>
<evidence type="ECO:0000313" key="2">
    <source>
        <dbReference type="EMBL" id="MBB5128459.1"/>
    </source>
</evidence>
<dbReference type="AlphaFoldDB" id="A0A7W8BVM2"/>
<comment type="caution">
    <text evidence="2">The sequence shown here is derived from an EMBL/GenBank/DDBJ whole genome shotgun (WGS) entry which is preliminary data.</text>
</comment>
<evidence type="ECO:0000313" key="3">
    <source>
        <dbReference type="Proteomes" id="UP000568022"/>
    </source>
</evidence>
<keyword evidence="3" id="KW-1185">Reference proteome</keyword>